<gene>
    <name evidence="1" type="ORF">CJ232_03315</name>
</gene>
<dbReference type="EMBL" id="PNGI01000004">
    <property type="protein sequence ID" value="PMC10927.1"/>
    <property type="molecule type" value="Genomic_DNA"/>
</dbReference>
<comment type="caution">
    <text evidence="1">The sequence shown here is derived from an EMBL/GenBank/DDBJ whole genome shotgun (WGS) entry which is preliminary data.</text>
</comment>
<evidence type="ECO:0000313" key="1">
    <source>
        <dbReference type="EMBL" id="PMC10927.1"/>
    </source>
</evidence>
<sequence length="279" mass="32040">MTNIKGSFNGSDIMRNYDNRQNAPENFDYLFALHQGLDWEDNLSRLVDASSSIQPVNQKFEPTETEKSNIFDSISRASAFVSSKQFNVLEDDLNERCNKCRKEILIASHIENTNIRGRLIESLITSDDVERQQIINNLHNLEAALPSYDTKNGLGDYYREFDNGDTYTDIKTKVIYLNSNPKAYNIDKFLMQMADSKSVFLFFFIGVNEESIFKTLLCSVYHGKLIDNTILQFHWAGRNTRGAAQFNGTAIDEMLNEQSFVNDIDTTKSETFLQELLNR</sequence>
<proteinExistence type="predicted"/>
<dbReference type="AlphaFoldDB" id="A0A2N6Q7L9"/>
<name>A0A2N6Q7L9_9BACT</name>
<dbReference type="Proteomes" id="UP000235661">
    <property type="component" value="Unassembled WGS sequence"/>
</dbReference>
<reference evidence="1 2" key="1">
    <citation type="submission" date="2017-09" db="EMBL/GenBank/DDBJ databases">
        <title>Bacterial strain isolated from the female urinary microbiota.</title>
        <authorList>
            <person name="Thomas-White K."/>
            <person name="Kumar N."/>
            <person name="Forster S."/>
            <person name="Putonti C."/>
            <person name="Lawley T."/>
            <person name="Wolfe A.J."/>
        </authorList>
    </citation>
    <scope>NUCLEOTIDE SEQUENCE [LARGE SCALE GENOMIC DNA]</scope>
    <source>
        <strain evidence="1 2">UMB0818</strain>
    </source>
</reference>
<accession>A0A2N6Q7L9</accession>
<evidence type="ECO:0000313" key="2">
    <source>
        <dbReference type="Proteomes" id="UP000235661"/>
    </source>
</evidence>
<organism evidence="1 2">
    <name type="scientific">Hoylesella timonensis</name>
    <dbReference type="NCBI Taxonomy" id="386414"/>
    <lineage>
        <taxon>Bacteria</taxon>
        <taxon>Pseudomonadati</taxon>
        <taxon>Bacteroidota</taxon>
        <taxon>Bacteroidia</taxon>
        <taxon>Bacteroidales</taxon>
        <taxon>Prevotellaceae</taxon>
        <taxon>Hoylesella</taxon>
    </lineage>
</organism>
<protein>
    <submittedName>
        <fullName evidence="1">Uncharacterized protein</fullName>
    </submittedName>
</protein>